<dbReference type="PANTHER" id="PTHR36578:SF1">
    <property type="entry name" value="APPLE DOMAIN-CONTAINING PROTEIN"/>
    <property type="match status" value="1"/>
</dbReference>
<reference evidence="2" key="1">
    <citation type="journal article" date="2021" name="Nat. Commun.">
        <title>Genetic determinants of endophytism in the Arabidopsis root mycobiome.</title>
        <authorList>
            <person name="Mesny F."/>
            <person name="Miyauchi S."/>
            <person name="Thiergart T."/>
            <person name="Pickel B."/>
            <person name="Atanasova L."/>
            <person name="Karlsson M."/>
            <person name="Huettel B."/>
            <person name="Barry K.W."/>
            <person name="Haridas S."/>
            <person name="Chen C."/>
            <person name="Bauer D."/>
            <person name="Andreopoulos W."/>
            <person name="Pangilinan J."/>
            <person name="LaButti K."/>
            <person name="Riley R."/>
            <person name="Lipzen A."/>
            <person name="Clum A."/>
            <person name="Drula E."/>
            <person name="Henrissat B."/>
            <person name="Kohler A."/>
            <person name="Grigoriev I.V."/>
            <person name="Martin F.M."/>
            <person name="Hacquard S."/>
        </authorList>
    </citation>
    <scope>NUCLEOTIDE SEQUENCE</scope>
    <source>
        <strain evidence="2">MPI-SDFR-AT-0120</strain>
    </source>
</reference>
<evidence type="ECO:0008006" key="4">
    <source>
        <dbReference type="Google" id="ProtNLM"/>
    </source>
</evidence>
<dbReference type="OrthoDB" id="271448at2759"/>
<accession>A0A8K0VWC1</accession>
<evidence type="ECO:0000256" key="1">
    <source>
        <dbReference type="SAM" id="SignalP"/>
    </source>
</evidence>
<evidence type="ECO:0000313" key="2">
    <source>
        <dbReference type="EMBL" id="KAH7080925.1"/>
    </source>
</evidence>
<comment type="caution">
    <text evidence="2">The sequence shown here is derived from an EMBL/GenBank/DDBJ whole genome shotgun (WGS) entry which is preliminary data.</text>
</comment>
<feature type="chain" id="PRO_5035422119" description="Apple domain-containing protein" evidence="1">
    <location>
        <begin position="19"/>
        <end position="333"/>
    </location>
</feature>
<feature type="signal peptide" evidence="1">
    <location>
        <begin position="1"/>
        <end position="18"/>
    </location>
</feature>
<organism evidence="2 3">
    <name type="scientific">Paraphoma chrysanthemicola</name>
    <dbReference type="NCBI Taxonomy" id="798071"/>
    <lineage>
        <taxon>Eukaryota</taxon>
        <taxon>Fungi</taxon>
        <taxon>Dikarya</taxon>
        <taxon>Ascomycota</taxon>
        <taxon>Pezizomycotina</taxon>
        <taxon>Dothideomycetes</taxon>
        <taxon>Pleosporomycetidae</taxon>
        <taxon>Pleosporales</taxon>
        <taxon>Pleosporineae</taxon>
        <taxon>Phaeosphaeriaceae</taxon>
        <taxon>Paraphoma</taxon>
    </lineage>
</organism>
<name>A0A8K0VWC1_9PLEO</name>
<sequence length="333" mass="35441">MLHVALLILAGTVSFAGAQSLVQYLPWSYHATLAVTPRYERHGASELHSPASSSSELSSTYTVTPSMPNVMASSAIATKPLGVPPIVVPNTSTSTAPIGRNNHGQSITTTESFTASFARTLTPATDLLGLGIPPLTEGSCYPVSDGRGPKPAHDTTLAFLEFRDFSELALSAPTPGNYTRVYADEHAASFSPNNYMQWRELNSYSPIECSIQCNDMPTCQGFNIYFERKPTVQLGANCPTSPSSTSIKCAFFSAKLDKSTATNRGFLERKFEHVIAGSNAYTKNNGVAATGIASPIVVSLALLAVTIAATLAGSTWLFIGPHHAQPVHAQDEE</sequence>
<dbReference type="EMBL" id="JAGMVJ010000015">
    <property type="protein sequence ID" value="KAH7080925.1"/>
    <property type="molecule type" value="Genomic_DNA"/>
</dbReference>
<proteinExistence type="predicted"/>
<dbReference type="AlphaFoldDB" id="A0A8K0VWC1"/>
<gene>
    <name evidence="2" type="ORF">FB567DRAFT_115962</name>
</gene>
<keyword evidence="3" id="KW-1185">Reference proteome</keyword>
<keyword evidence="1" id="KW-0732">Signal</keyword>
<evidence type="ECO:0000313" key="3">
    <source>
        <dbReference type="Proteomes" id="UP000813461"/>
    </source>
</evidence>
<protein>
    <recommendedName>
        <fullName evidence="4">Apple domain-containing protein</fullName>
    </recommendedName>
</protein>
<dbReference type="PANTHER" id="PTHR36578">
    <property type="entry name" value="CHROMOSOME 15, WHOLE GENOME SHOTGUN SEQUENCE"/>
    <property type="match status" value="1"/>
</dbReference>
<dbReference type="Proteomes" id="UP000813461">
    <property type="component" value="Unassembled WGS sequence"/>
</dbReference>